<accession>A0ABW2C3Q6</accession>
<name>A0ABW2C3Q6_9PSEU</name>
<protein>
    <submittedName>
        <fullName evidence="2">TIGR03086 family metal-binding protein</fullName>
    </submittedName>
</protein>
<evidence type="ECO:0000313" key="3">
    <source>
        <dbReference type="Proteomes" id="UP001596337"/>
    </source>
</evidence>
<keyword evidence="3" id="KW-1185">Reference proteome</keyword>
<feature type="domain" description="Mycothiol-dependent maleylpyruvate isomerase metal-binding" evidence="1">
    <location>
        <begin position="18"/>
        <end position="131"/>
    </location>
</feature>
<dbReference type="Pfam" id="PF11716">
    <property type="entry name" value="MDMPI_N"/>
    <property type="match status" value="1"/>
</dbReference>
<evidence type="ECO:0000259" key="1">
    <source>
        <dbReference type="Pfam" id="PF11716"/>
    </source>
</evidence>
<comment type="caution">
    <text evidence="2">The sequence shown here is derived from an EMBL/GenBank/DDBJ whole genome shotgun (WGS) entry which is preliminary data.</text>
</comment>
<sequence>MTEAPATPLAKSVALFERSTNYTLEALSGITDDALTRPTPCTDWDLRALLLHLADAADGLADLVTTGELRLPTPPRSDDPDPVSVAHDRIRRLLDVLETTVQRPTLTDEQLGWATTAAHAGAIEFVAHAWDSNVACGEERPIPARLATELLELAMSLIADDSRKPRFGPVVSVPPTASPSDRFIAFLGRRPGLRA</sequence>
<organism evidence="2 3">
    <name type="scientific">Haloechinothrix salitolerans</name>
    <dbReference type="NCBI Taxonomy" id="926830"/>
    <lineage>
        <taxon>Bacteria</taxon>
        <taxon>Bacillati</taxon>
        <taxon>Actinomycetota</taxon>
        <taxon>Actinomycetes</taxon>
        <taxon>Pseudonocardiales</taxon>
        <taxon>Pseudonocardiaceae</taxon>
        <taxon>Haloechinothrix</taxon>
    </lineage>
</organism>
<dbReference type="NCBIfam" id="TIGR03083">
    <property type="entry name" value="maleylpyruvate isomerase family mycothiol-dependent enzyme"/>
    <property type="match status" value="1"/>
</dbReference>
<dbReference type="NCBIfam" id="TIGR03086">
    <property type="entry name" value="TIGR03086 family metal-binding protein"/>
    <property type="match status" value="1"/>
</dbReference>
<dbReference type="SUPFAM" id="SSF109854">
    <property type="entry name" value="DinB/YfiT-like putative metalloenzymes"/>
    <property type="match status" value="1"/>
</dbReference>
<proteinExistence type="predicted"/>
<reference evidence="3" key="1">
    <citation type="journal article" date="2019" name="Int. J. Syst. Evol. Microbiol.">
        <title>The Global Catalogue of Microorganisms (GCM) 10K type strain sequencing project: providing services to taxonomists for standard genome sequencing and annotation.</title>
        <authorList>
            <consortium name="The Broad Institute Genomics Platform"/>
            <consortium name="The Broad Institute Genome Sequencing Center for Infectious Disease"/>
            <person name="Wu L."/>
            <person name="Ma J."/>
        </authorList>
    </citation>
    <scope>NUCLEOTIDE SEQUENCE [LARGE SCALE GENOMIC DNA]</scope>
    <source>
        <strain evidence="3">KCTC 32255</strain>
    </source>
</reference>
<dbReference type="InterPro" id="IPR017517">
    <property type="entry name" value="Maleyloyr_isom"/>
</dbReference>
<dbReference type="InterPro" id="IPR017520">
    <property type="entry name" value="CHP03086"/>
</dbReference>
<dbReference type="Gene3D" id="1.20.120.450">
    <property type="entry name" value="dinb family like domain"/>
    <property type="match status" value="1"/>
</dbReference>
<evidence type="ECO:0000313" key="2">
    <source>
        <dbReference type="EMBL" id="MFC6869177.1"/>
    </source>
</evidence>
<dbReference type="EMBL" id="JBHSXX010000001">
    <property type="protein sequence ID" value="MFC6869177.1"/>
    <property type="molecule type" value="Genomic_DNA"/>
</dbReference>
<dbReference type="InterPro" id="IPR024344">
    <property type="entry name" value="MDMPI_metal-binding"/>
</dbReference>
<gene>
    <name evidence="2" type="ORF">ACFQGD_18715</name>
</gene>
<dbReference type="InterPro" id="IPR034660">
    <property type="entry name" value="DinB/YfiT-like"/>
</dbReference>
<dbReference type="RefSeq" id="WP_345402958.1">
    <property type="nucleotide sequence ID" value="NZ_BAABLA010000112.1"/>
</dbReference>
<dbReference type="Proteomes" id="UP001596337">
    <property type="component" value="Unassembled WGS sequence"/>
</dbReference>